<dbReference type="InParanoid" id="A0A165QF68"/>
<evidence type="ECO:0000259" key="3">
    <source>
        <dbReference type="Pfam" id="PF23865"/>
    </source>
</evidence>
<gene>
    <name evidence="4" type="ORF">EXIGLDRAFT_721737</name>
</gene>
<dbReference type="Proteomes" id="UP000077266">
    <property type="component" value="Unassembled WGS sequence"/>
</dbReference>
<accession>A0A165QF68</accession>
<dbReference type="EMBL" id="KV425883">
    <property type="protein sequence ID" value="KZW03523.1"/>
    <property type="molecule type" value="Genomic_DNA"/>
</dbReference>
<evidence type="ECO:0000256" key="1">
    <source>
        <dbReference type="SAM" id="MobiDB-lite"/>
    </source>
</evidence>
<feature type="compositionally biased region" description="Acidic residues" evidence="1">
    <location>
        <begin position="719"/>
        <end position="762"/>
    </location>
</feature>
<dbReference type="OrthoDB" id="73875at2759"/>
<feature type="compositionally biased region" description="Acidic residues" evidence="1">
    <location>
        <begin position="588"/>
        <end position="695"/>
    </location>
</feature>
<feature type="compositionally biased region" description="Low complexity" evidence="1">
    <location>
        <begin position="563"/>
        <end position="573"/>
    </location>
</feature>
<feature type="domain" description="DUF7223" evidence="3">
    <location>
        <begin position="266"/>
        <end position="469"/>
    </location>
</feature>
<proteinExistence type="predicted"/>
<feature type="signal peptide" evidence="2">
    <location>
        <begin position="1"/>
        <end position="19"/>
    </location>
</feature>
<name>A0A165QF68_EXIGL</name>
<protein>
    <recommendedName>
        <fullName evidence="3">DUF7223 domain-containing protein</fullName>
    </recommendedName>
</protein>
<dbReference type="InterPro" id="IPR055647">
    <property type="entry name" value="DUF7223"/>
</dbReference>
<keyword evidence="5" id="KW-1185">Reference proteome</keyword>
<evidence type="ECO:0000313" key="4">
    <source>
        <dbReference type="EMBL" id="KZW03523.1"/>
    </source>
</evidence>
<evidence type="ECO:0000313" key="5">
    <source>
        <dbReference type="Proteomes" id="UP000077266"/>
    </source>
</evidence>
<feature type="compositionally biased region" description="Acidic residues" evidence="1">
    <location>
        <begin position="530"/>
        <end position="562"/>
    </location>
</feature>
<dbReference type="STRING" id="1314781.A0A165QF68"/>
<evidence type="ECO:0000256" key="2">
    <source>
        <dbReference type="SAM" id="SignalP"/>
    </source>
</evidence>
<dbReference type="Pfam" id="PF23865">
    <property type="entry name" value="DUF7223"/>
    <property type="match status" value="1"/>
</dbReference>
<feature type="compositionally biased region" description="Low complexity" evidence="1">
    <location>
        <begin position="487"/>
        <end position="515"/>
    </location>
</feature>
<dbReference type="AlphaFoldDB" id="A0A165QF68"/>
<feature type="region of interest" description="Disordered" evidence="1">
    <location>
        <begin position="487"/>
        <end position="763"/>
    </location>
</feature>
<feature type="chain" id="PRO_5007864858" description="DUF7223 domain-containing protein" evidence="2">
    <location>
        <begin position="20"/>
        <end position="795"/>
    </location>
</feature>
<sequence length="795" mass="81699">MTFNKRIVLAVLSIASVRAANDWSVPCVSGTCSYDTGDGVNTAYASLILNGPSTSLSDITPAAGWQISGCSPTWASGTQKVQVTCSGTDEETKHCEHVLQGGAVDKIVRLPQDCGAGPFARVVNWKTNSKRSRASKTHAVTLDFNFKGINPNGKGRVSFSATATNVRNNSTLSATNLRTRGRKRLLMSRFSDSDSIDAPPINLSKDFTLFDQSFNCPSNGGVGVDASLKVDMNVALDAQLTFGYTVAGTIIPPALTQLALTSTLNGDASAEFDVAASVKGNFDTGSVKIFQQGLPGLNFPGVLNLGPQFIVDGQVTADLGVQANVKAGAKWTFPTVSLIFPPDQGRSVAQAVPAQTPLDLSINPTASVTGALTGRIIPKVELGIDVLDGLAEATVFLDVEVSSTLGLQVTAEASASNIAAAKASANGCVTLDGQVDINAGATGAIKPIFDKNVNFNLLSKKAQLFQKCFNTGGDASTTAEAVATTTTDDSGATATDDAAQTTDAAVSTDADATSTDVDEPASTDATATTDDAEPTATDDADAADETDAPDDAEDASETDSADDAVSTSTADASDSGDDDVDAAGGGEDASDSDETDAQDGDVGDDGETDVDDSTSGDADDSTAGSEDDGSVPEDDSTSGLDDDPDSDADSTSSGEDDTADSDAADVESDTTDSEDEPSSDDNVDTGFEDGEDGGNVDDSTSDLNVDDSSFDNGGFQDSGDFDDSGFDDSGFEDSSFDESGFDDSGFDDSSFDDFGEEDDFDDSGFFKRGVVRILPRGLICPGPEDDGQLVNVASQ</sequence>
<reference evidence="4 5" key="1">
    <citation type="journal article" date="2016" name="Mol. Biol. Evol.">
        <title>Comparative Genomics of Early-Diverging Mushroom-Forming Fungi Provides Insights into the Origins of Lignocellulose Decay Capabilities.</title>
        <authorList>
            <person name="Nagy L.G."/>
            <person name="Riley R."/>
            <person name="Tritt A."/>
            <person name="Adam C."/>
            <person name="Daum C."/>
            <person name="Floudas D."/>
            <person name="Sun H."/>
            <person name="Yadav J.S."/>
            <person name="Pangilinan J."/>
            <person name="Larsson K.H."/>
            <person name="Matsuura K."/>
            <person name="Barry K."/>
            <person name="Labutti K."/>
            <person name="Kuo R."/>
            <person name="Ohm R.A."/>
            <person name="Bhattacharya S.S."/>
            <person name="Shirouzu T."/>
            <person name="Yoshinaga Y."/>
            <person name="Martin F.M."/>
            <person name="Grigoriev I.V."/>
            <person name="Hibbett D.S."/>
        </authorList>
    </citation>
    <scope>NUCLEOTIDE SEQUENCE [LARGE SCALE GENOMIC DNA]</scope>
    <source>
        <strain evidence="4 5">HHB12029</strain>
    </source>
</reference>
<organism evidence="4 5">
    <name type="scientific">Exidia glandulosa HHB12029</name>
    <dbReference type="NCBI Taxonomy" id="1314781"/>
    <lineage>
        <taxon>Eukaryota</taxon>
        <taxon>Fungi</taxon>
        <taxon>Dikarya</taxon>
        <taxon>Basidiomycota</taxon>
        <taxon>Agaricomycotina</taxon>
        <taxon>Agaricomycetes</taxon>
        <taxon>Auriculariales</taxon>
        <taxon>Exidiaceae</taxon>
        <taxon>Exidia</taxon>
    </lineage>
</organism>
<keyword evidence="2" id="KW-0732">Signal</keyword>